<dbReference type="Proteomes" id="UP000252585">
    <property type="component" value="Unassembled WGS sequence"/>
</dbReference>
<reference evidence="3 4" key="1">
    <citation type="submission" date="2018-07" db="EMBL/GenBank/DDBJ databases">
        <title>Genomic Encyclopedia of Type Strains, Phase IV (KMG-IV): sequencing the most valuable type-strain genomes for metagenomic binning, comparative biology and taxonomic classification.</title>
        <authorList>
            <person name="Goeker M."/>
        </authorList>
    </citation>
    <scope>NUCLEOTIDE SEQUENCE [LARGE SCALE GENOMIC DNA]</scope>
    <source>
        <strain evidence="3 4">DSM 27696</strain>
    </source>
</reference>
<dbReference type="PROSITE" id="PS51257">
    <property type="entry name" value="PROKAR_LIPOPROTEIN"/>
    <property type="match status" value="1"/>
</dbReference>
<dbReference type="PIRSF" id="PIRSF002741">
    <property type="entry name" value="MppA"/>
    <property type="match status" value="1"/>
</dbReference>
<dbReference type="PANTHER" id="PTHR30290">
    <property type="entry name" value="PERIPLASMIC BINDING COMPONENT OF ABC TRANSPORTER"/>
    <property type="match status" value="1"/>
</dbReference>
<dbReference type="RefSeq" id="WP_245937372.1">
    <property type="nucleotide sequence ID" value="NZ_QPJJ01000002.1"/>
</dbReference>
<dbReference type="SUPFAM" id="SSF53850">
    <property type="entry name" value="Periplasmic binding protein-like II"/>
    <property type="match status" value="1"/>
</dbReference>
<organism evidence="3 4">
    <name type="scientific">Saliterribacillus persicus</name>
    <dbReference type="NCBI Taxonomy" id="930114"/>
    <lineage>
        <taxon>Bacteria</taxon>
        <taxon>Bacillati</taxon>
        <taxon>Bacillota</taxon>
        <taxon>Bacilli</taxon>
        <taxon>Bacillales</taxon>
        <taxon>Bacillaceae</taxon>
        <taxon>Saliterribacillus</taxon>
    </lineage>
</organism>
<evidence type="ECO:0000259" key="2">
    <source>
        <dbReference type="Pfam" id="PF00496"/>
    </source>
</evidence>
<dbReference type="InterPro" id="IPR039424">
    <property type="entry name" value="SBP_5"/>
</dbReference>
<dbReference type="EMBL" id="QPJJ01000002">
    <property type="protein sequence ID" value="RCW77018.1"/>
    <property type="molecule type" value="Genomic_DNA"/>
</dbReference>
<feature type="domain" description="Solute-binding protein family 5" evidence="2">
    <location>
        <begin position="91"/>
        <end position="445"/>
    </location>
</feature>
<dbReference type="Gene3D" id="3.10.105.10">
    <property type="entry name" value="Dipeptide-binding Protein, Domain 3"/>
    <property type="match status" value="1"/>
</dbReference>
<feature type="region of interest" description="Disordered" evidence="1">
    <location>
        <begin position="24"/>
        <end position="46"/>
    </location>
</feature>
<dbReference type="InterPro" id="IPR000914">
    <property type="entry name" value="SBP_5_dom"/>
</dbReference>
<dbReference type="InterPro" id="IPR030678">
    <property type="entry name" value="Peptide/Ni-bd"/>
</dbReference>
<dbReference type="GO" id="GO:0043190">
    <property type="term" value="C:ATP-binding cassette (ABC) transporter complex"/>
    <property type="evidence" value="ECO:0007669"/>
    <property type="project" value="InterPro"/>
</dbReference>
<dbReference type="GO" id="GO:1904680">
    <property type="term" value="F:peptide transmembrane transporter activity"/>
    <property type="evidence" value="ECO:0007669"/>
    <property type="project" value="TreeGrafter"/>
</dbReference>
<evidence type="ECO:0000256" key="1">
    <source>
        <dbReference type="SAM" id="MobiDB-lite"/>
    </source>
</evidence>
<accession>A0A368YC53</accession>
<protein>
    <submittedName>
        <fullName evidence="3">Peptide/nickel transport system substrate-binding protein</fullName>
    </submittedName>
</protein>
<dbReference type="AlphaFoldDB" id="A0A368YC53"/>
<proteinExistence type="predicted"/>
<dbReference type="Gene3D" id="3.40.190.10">
    <property type="entry name" value="Periplasmic binding protein-like II"/>
    <property type="match status" value="1"/>
</dbReference>
<comment type="caution">
    <text evidence="3">The sequence shown here is derived from an EMBL/GenBank/DDBJ whole genome shotgun (WGS) entry which is preliminary data.</text>
</comment>
<name>A0A368YC53_9BACI</name>
<evidence type="ECO:0000313" key="4">
    <source>
        <dbReference type="Proteomes" id="UP000252585"/>
    </source>
</evidence>
<dbReference type="Pfam" id="PF00496">
    <property type="entry name" value="SBP_bac_5"/>
    <property type="match status" value="1"/>
</dbReference>
<sequence length="528" mass="58435">MKRFGIILAIFMVVVIVGCSVSSSKDNTNDDKKENTNATDDQQEEKSEQQELIIADQEIAASLDPVEPLTSSYLRNIGAAEALFKVNAKGEVEPSLAESAEEINDTTWEINLRTEASFWSGEAIDADAVIASLERSKSLDLQAEPFLNELSFTKVDDYTIQVETEHAKQPVPLNLSYYQTVIHNADKSYEDIDSMDLSGMYKVTSFSPAQKMELELNENYWGETPSIPKIVHEQISDAQTRALSVLSGSSDIAIKVPVTSLTQFAESDEAETISAPPANTQTIYLNLDQPQFENEKVRQALSWGLNREELVELGAEGQSTPVTTWLASNPTYEEAKNAVYPEYDPDKAEALLDEAGWGKDAEGTRSKDGETLTVKLMTWGDDQALGETIQNQWTQIGVQVEVQHGDYNLIQTARESGEWDASIEAWSTFGDEHALLTGQFSPDGSGNYGGYNDEQTNQLLDDLAEITDPQARRELALQINERVAEQAPVISLYPRPQLTAVSTKLNGFEAHFRQFEHTVHAGLSFGTE</sequence>
<dbReference type="GO" id="GO:0015833">
    <property type="term" value="P:peptide transport"/>
    <property type="evidence" value="ECO:0007669"/>
    <property type="project" value="TreeGrafter"/>
</dbReference>
<keyword evidence="4" id="KW-1185">Reference proteome</keyword>
<dbReference type="GO" id="GO:0042597">
    <property type="term" value="C:periplasmic space"/>
    <property type="evidence" value="ECO:0007669"/>
    <property type="project" value="UniProtKB-ARBA"/>
</dbReference>
<evidence type="ECO:0000313" key="3">
    <source>
        <dbReference type="EMBL" id="RCW77018.1"/>
    </source>
</evidence>
<gene>
    <name evidence="3" type="ORF">DFR57_102293</name>
</gene>